<dbReference type="AlphaFoldDB" id="Q4TCE8"/>
<dbReference type="GO" id="GO:0006695">
    <property type="term" value="P:cholesterol biosynthetic process"/>
    <property type="evidence" value="ECO:0007669"/>
    <property type="project" value="TreeGrafter"/>
</dbReference>
<gene>
    <name evidence="3" type="ORF">GSTENG00003341001</name>
</gene>
<proteinExistence type="predicted"/>
<reference evidence="3" key="1">
    <citation type="journal article" date="2004" name="Nature">
        <title>Genome duplication in the teleost fish Tetraodon nigroviridis reveals the early vertebrate proto-karyotype.</title>
        <authorList>
            <person name="Jaillon O."/>
            <person name="Aury J.-M."/>
            <person name="Brunet F."/>
            <person name="Petit J.-L."/>
            <person name="Stange-Thomann N."/>
            <person name="Mauceli E."/>
            <person name="Bouneau L."/>
            <person name="Fischer C."/>
            <person name="Ozouf-Costaz C."/>
            <person name="Bernot A."/>
            <person name="Nicaud S."/>
            <person name="Jaffe D."/>
            <person name="Fisher S."/>
            <person name="Lutfalla G."/>
            <person name="Dossat C."/>
            <person name="Segurens B."/>
            <person name="Dasilva C."/>
            <person name="Salanoubat M."/>
            <person name="Levy M."/>
            <person name="Boudet N."/>
            <person name="Castellano S."/>
            <person name="Anthouard V."/>
            <person name="Jubin C."/>
            <person name="Castelli V."/>
            <person name="Katinka M."/>
            <person name="Vacherie B."/>
            <person name="Biemont C."/>
            <person name="Skalli Z."/>
            <person name="Cattolico L."/>
            <person name="Poulain J."/>
            <person name="De Berardinis V."/>
            <person name="Cruaud C."/>
            <person name="Duprat S."/>
            <person name="Brottier P."/>
            <person name="Coutanceau J.-P."/>
            <person name="Gouzy J."/>
            <person name="Parra G."/>
            <person name="Lardier G."/>
            <person name="Chapple C."/>
            <person name="McKernan K.J."/>
            <person name="McEwan P."/>
            <person name="Bosak S."/>
            <person name="Kellis M."/>
            <person name="Volff J.-N."/>
            <person name="Guigo R."/>
            <person name="Zody M.C."/>
            <person name="Mesirov J."/>
            <person name="Lindblad-Toh K."/>
            <person name="Birren B."/>
            <person name="Nusbaum C."/>
            <person name="Kahn D."/>
            <person name="Robinson-Rechavi M."/>
            <person name="Laudet V."/>
            <person name="Schachter V."/>
            <person name="Quetier F."/>
            <person name="Saurin W."/>
            <person name="Scarpelli C."/>
            <person name="Wincker P."/>
            <person name="Lander E.S."/>
            <person name="Weissenbach J."/>
            <person name="Roest Crollius H."/>
        </authorList>
    </citation>
    <scope>NUCLEOTIDE SEQUENCE [LARGE SCALE GENOMIC DNA]</scope>
</reference>
<keyword evidence="1" id="KW-0808">Transferase</keyword>
<evidence type="ECO:0000313" key="3">
    <source>
        <dbReference type="EMBL" id="CAF89434.1"/>
    </source>
</evidence>
<reference evidence="3" key="2">
    <citation type="submission" date="2004-02" db="EMBL/GenBank/DDBJ databases">
        <authorList>
            <consortium name="Genoscope"/>
            <consortium name="Whitehead Institute Centre for Genome Research"/>
        </authorList>
    </citation>
    <scope>NUCLEOTIDE SEQUENCE</scope>
</reference>
<dbReference type="InterPro" id="IPR006205">
    <property type="entry name" value="Mev_gal_kin"/>
</dbReference>
<dbReference type="PANTHER" id="PTHR43290:SF2">
    <property type="entry name" value="MEVALONATE KINASE"/>
    <property type="match status" value="1"/>
</dbReference>
<evidence type="ECO:0000256" key="1">
    <source>
        <dbReference type="ARBA" id="ARBA00022679"/>
    </source>
</evidence>
<dbReference type="GO" id="GO:0005829">
    <property type="term" value="C:cytosol"/>
    <property type="evidence" value="ECO:0007669"/>
    <property type="project" value="TreeGrafter"/>
</dbReference>
<dbReference type="GO" id="GO:0004496">
    <property type="term" value="F:mevalonate kinase activity"/>
    <property type="evidence" value="ECO:0007669"/>
    <property type="project" value="InterPro"/>
</dbReference>
<dbReference type="GO" id="GO:0019287">
    <property type="term" value="P:isopentenyl diphosphate biosynthetic process, mevalonate pathway"/>
    <property type="evidence" value="ECO:0007669"/>
    <property type="project" value="TreeGrafter"/>
</dbReference>
<dbReference type="OrthoDB" id="1652964at2759"/>
<accession>Q4TCE8</accession>
<comment type="caution">
    <text evidence="3">The sequence shown here is derived from an EMBL/GenBank/DDBJ whole genome shotgun (WGS) entry which is preliminary data.</text>
</comment>
<dbReference type="EMBL" id="CAAE01006958">
    <property type="protein sequence ID" value="CAF89434.1"/>
    <property type="molecule type" value="Genomic_DNA"/>
</dbReference>
<sequence>IYVSAPGKAILHGEHAVVHGKVTSNKAKMALAVSLNLRSYLRLEATSTGTVGVNLPNIDTFLHWNLSELKQFAPSVSGSCPADGVRVVGVADGSGPGLKRRLHRVFSCCSALRQRSHFQSSERMGTHSQVAAAE</sequence>
<protein>
    <submittedName>
        <fullName evidence="3">(spotted green pufferfish) hypothetical protein</fullName>
    </submittedName>
</protein>
<evidence type="ECO:0000256" key="2">
    <source>
        <dbReference type="ARBA" id="ARBA00022777"/>
    </source>
</evidence>
<dbReference type="InterPro" id="IPR014721">
    <property type="entry name" value="Ribsml_uS5_D2-typ_fold_subgr"/>
</dbReference>
<organism evidence="3">
    <name type="scientific">Tetraodon nigroviridis</name>
    <name type="common">Spotted green pufferfish</name>
    <name type="synonym">Chelonodon nigroviridis</name>
    <dbReference type="NCBI Taxonomy" id="99883"/>
    <lineage>
        <taxon>Eukaryota</taxon>
        <taxon>Metazoa</taxon>
        <taxon>Chordata</taxon>
        <taxon>Craniata</taxon>
        <taxon>Vertebrata</taxon>
        <taxon>Euteleostomi</taxon>
        <taxon>Actinopterygii</taxon>
        <taxon>Neopterygii</taxon>
        <taxon>Teleostei</taxon>
        <taxon>Neoteleostei</taxon>
        <taxon>Acanthomorphata</taxon>
        <taxon>Eupercaria</taxon>
        <taxon>Tetraodontiformes</taxon>
        <taxon>Tetradontoidea</taxon>
        <taxon>Tetraodontidae</taxon>
        <taxon>Tetraodon</taxon>
    </lineage>
</organism>
<dbReference type="SUPFAM" id="SSF54211">
    <property type="entry name" value="Ribosomal protein S5 domain 2-like"/>
    <property type="match status" value="1"/>
</dbReference>
<dbReference type="GO" id="GO:0005524">
    <property type="term" value="F:ATP binding"/>
    <property type="evidence" value="ECO:0007669"/>
    <property type="project" value="InterPro"/>
</dbReference>
<name>Q4TCE8_TETNG</name>
<dbReference type="InterPro" id="IPR020568">
    <property type="entry name" value="Ribosomal_Su5_D2-typ_SF"/>
</dbReference>
<dbReference type="PANTHER" id="PTHR43290">
    <property type="entry name" value="MEVALONATE KINASE"/>
    <property type="match status" value="1"/>
</dbReference>
<dbReference type="KEGG" id="tng:GSTEN00003341G001"/>
<keyword evidence="2" id="KW-0418">Kinase</keyword>
<dbReference type="Gene3D" id="3.30.230.10">
    <property type="match status" value="1"/>
</dbReference>
<feature type="non-terminal residue" evidence="3">
    <location>
        <position position="1"/>
    </location>
</feature>